<name>A0ABZ0HQE9_9HYPH</name>
<dbReference type="InterPro" id="IPR029063">
    <property type="entry name" value="SAM-dependent_MTases_sf"/>
</dbReference>
<evidence type="ECO:0000313" key="2">
    <source>
        <dbReference type="Proteomes" id="UP001626536"/>
    </source>
</evidence>
<protein>
    <submittedName>
        <fullName evidence="1">Class I SAM-dependent methyltransferase</fullName>
        <ecNumber evidence="1">2.1.1.-</ecNumber>
    </submittedName>
</protein>
<dbReference type="Pfam" id="PF13489">
    <property type="entry name" value="Methyltransf_23"/>
    <property type="match status" value="1"/>
</dbReference>
<dbReference type="CDD" id="cd02440">
    <property type="entry name" value="AdoMet_MTases"/>
    <property type="match status" value="1"/>
</dbReference>
<dbReference type="SUPFAM" id="SSF53335">
    <property type="entry name" value="S-adenosyl-L-methionine-dependent methyltransferases"/>
    <property type="match status" value="1"/>
</dbReference>
<reference evidence="1 2" key="1">
    <citation type="submission" date="2023-10" db="EMBL/GenBank/DDBJ databases">
        <title>Novel methanotroph of the genus Methylocapsa from a subarctic wetland.</title>
        <authorList>
            <person name="Belova S.E."/>
            <person name="Oshkin I.Y."/>
            <person name="Miroshnikov K."/>
            <person name="Dedysh S.N."/>
        </authorList>
    </citation>
    <scope>NUCLEOTIDE SEQUENCE [LARGE SCALE GENOMIC DNA]</scope>
    <source>
        <strain evidence="1 2">RX1</strain>
    </source>
</reference>
<dbReference type="Gene3D" id="3.40.50.150">
    <property type="entry name" value="Vaccinia Virus protein VP39"/>
    <property type="match status" value="1"/>
</dbReference>
<accession>A0ABZ0HQE9</accession>
<evidence type="ECO:0000313" key="1">
    <source>
        <dbReference type="EMBL" id="WOJ89514.1"/>
    </source>
</evidence>
<keyword evidence="1" id="KW-0808">Transferase</keyword>
<dbReference type="GO" id="GO:0032259">
    <property type="term" value="P:methylation"/>
    <property type="evidence" value="ECO:0007669"/>
    <property type="project" value="UniProtKB-KW"/>
</dbReference>
<dbReference type="Proteomes" id="UP001626536">
    <property type="component" value="Chromosome"/>
</dbReference>
<proteinExistence type="predicted"/>
<dbReference type="EC" id="2.1.1.-" evidence="1"/>
<gene>
    <name evidence="1" type="ORF">RZS28_17235</name>
</gene>
<keyword evidence="1" id="KW-0489">Methyltransferase</keyword>
<sequence>MMHLSPVPSNEDLATHYQQASILHGIGSSDIFLAAINDPVRLDYAQQIIQWICDKAPTTLEFLQSGFCIDVGCNCGWFMNAARERGIRSIGIELDDVLCAYNKEYIGCEMFCGMFEDTPPQFEQSASLIVLNDTLEHHASPLGSLETCYRMTKPGGIVFVNVPNALFWKAQHDIESWEWFESDHLMYFNESSIRKAFEICGFKDIVTDTHDWGNNQIMLSNAGIDPTPQMFEYIYNHRMREKLWCAGRRAE</sequence>
<dbReference type="PANTHER" id="PTHR43861">
    <property type="entry name" value="TRANS-ACONITATE 2-METHYLTRANSFERASE-RELATED"/>
    <property type="match status" value="1"/>
</dbReference>
<dbReference type="RefSeq" id="WP_407338959.1">
    <property type="nucleotide sequence ID" value="NZ_CP136862.1"/>
</dbReference>
<dbReference type="GO" id="GO:0008168">
    <property type="term" value="F:methyltransferase activity"/>
    <property type="evidence" value="ECO:0007669"/>
    <property type="project" value="UniProtKB-KW"/>
</dbReference>
<dbReference type="EMBL" id="CP136862">
    <property type="protein sequence ID" value="WOJ89514.1"/>
    <property type="molecule type" value="Genomic_DNA"/>
</dbReference>
<keyword evidence="2" id="KW-1185">Reference proteome</keyword>
<organism evidence="1 2">
    <name type="scientific">Methylocapsa polymorpha</name>
    <dbReference type="NCBI Taxonomy" id="3080828"/>
    <lineage>
        <taxon>Bacteria</taxon>
        <taxon>Pseudomonadati</taxon>
        <taxon>Pseudomonadota</taxon>
        <taxon>Alphaproteobacteria</taxon>
        <taxon>Hyphomicrobiales</taxon>
        <taxon>Beijerinckiaceae</taxon>
        <taxon>Methylocapsa</taxon>
    </lineage>
</organism>